<organism evidence="10">
    <name type="scientific">uncultured Sulfurovum sp</name>
    <dbReference type="NCBI Taxonomy" id="269237"/>
    <lineage>
        <taxon>Bacteria</taxon>
        <taxon>Pseudomonadati</taxon>
        <taxon>Campylobacterota</taxon>
        <taxon>Epsilonproteobacteria</taxon>
        <taxon>Campylobacterales</taxon>
        <taxon>Sulfurovaceae</taxon>
        <taxon>Sulfurovum</taxon>
        <taxon>environmental samples</taxon>
    </lineage>
</organism>
<dbReference type="InterPro" id="IPR019199">
    <property type="entry name" value="Virulence_VapD/CRISPR_Cas2"/>
</dbReference>
<comment type="cofactor">
    <cofactor evidence="1 9">
        <name>Mg(2+)</name>
        <dbReference type="ChEBI" id="CHEBI:18420"/>
    </cofactor>
</comment>
<dbReference type="GO" id="GO:0051607">
    <property type="term" value="P:defense response to virus"/>
    <property type="evidence" value="ECO:0007669"/>
    <property type="project" value="UniProtKB-UniRule"/>
</dbReference>
<accession>A0A6S6UAL8</accession>
<feature type="binding site" evidence="9">
    <location>
        <position position="16"/>
    </location>
    <ligand>
        <name>Mg(2+)</name>
        <dbReference type="ChEBI" id="CHEBI:18420"/>
        <note>catalytic</note>
    </ligand>
</feature>
<keyword evidence="6 9" id="KW-0378">Hydrolase</keyword>
<sequence length="110" mass="13037">MNSYESRFMRLFVFFDLPTGTKKERSQATKFRNMLLKNGFMMLQFSVYVRVCKGQDMVSKYLDIVMKHLPSKGHIRALQVTDKQYERMEILIGEETVEEKNVGMQQLLLF</sequence>
<evidence type="ECO:0000256" key="2">
    <source>
        <dbReference type="ARBA" id="ARBA00009959"/>
    </source>
</evidence>
<dbReference type="Pfam" id="PF09827">
    <property type="entry name" value="CRISPR_Cas2"/>
    <property type="match status" value="1"/>
</dbReference>
<dbReference type="GO" id="GO:0016787">
    <property type="term" value="F:hydrolase activity"/>
    <property type="evidence" value="ECO:0007669"/>
    <property type="project" value="UniProtKB-KW"/>
</dbReference>
<dbReference type="NCBIfam" id="TIGR01573">
    <property type="entry name" value="cas2"/>
    <property type="match status" value="1"/>
</dbReference>
<evidence type="ECO:0000256" key="3">
    <source>
        <dbReference type="ARBA" id="ARBA00022722"/>
    </source>
</evidence>
<comment type="function">
    <text evidence="9">CRISPR (clustered regularly interspaced short palindromic repeat), is an adaptive immune system that provides protection against mobile genetic elements (viruses, transposable elements and conjugative plasmids). CRISPR clusters contain sequences complementary to antecedent mobile elements and target invading nucleic acids. CRISPR clusters are transcribed and processed into CRISPR RNA (crRNA). Functions as a ssRNA-specific endoribonuclease. Involved in the integration of spacer DNA into the CRISPR cassette.</text>
</comment>
<evidence type="ECO:0000256" key="9">
    <source>
        <dbReference type="HAMAP-Rule" id="MF_01471"/>
    </source>
</evidence>
<dbReference type="EMBL" id="CACVAR010000419">
    <property type="protein sequence ID" value="CAA6827317.1"/>
    <property type="molecule type" value="Genomic_DNA"/>
</dbReference>
<name>A0A6S6UAL8_9BACT</name>
<keyword evidence="5 9" id="KW-0255">Endonuclease</keyword>
<evidence type="ECO:0000256" key="5">
    <source>
        <dbReference type="ARBA" id="ARBA00022759"/>
    </source>
</evidence>
<evidence type="ECO:0000313" key="10">
    <source>
        <dbReference type="EMBL" id="CAA6827317.1"/>
    </source>
</evidence>
<evidence type="ECO:0000256" key="4">
    <source>
        <dbReference type="ARBA" id="ARBA00022723"/>
    </source>
</evidence>
<comment type="similarity">
    <text evidence="2 9">Belongs to the CRISPR-associated endoribonuclease Cas2 protein family.</text>
</comment>
<keyword evidence="8 9" id="KW-0051">Antiviral defense</keyword>
<evidence type="ECO:0000256" key="8">
    <source>
        <dbReference type="ARBA" id="ARBA00023118"/>
    </source>
</evidence>
<reference evidence="10" key="1">
    <citation type="submission" date="2020-01" db="EMBL/GenBank/DDBJ databases">
        <authorList>
            <person name="Meier V. D."/>
            <person name="Meier V D."/>
        </authorList>
    </citation>
    <scope>NUCLEOTIDE SEQUENCE</scope>
    <source>
        <strain evidence="10">HLG_WM_MAG_03</strain>
    </source>
</reference>
<dbReference type="SUPFAM" id="SSF143430">
    <property type="entry name" value="TTP0101/SSO1404-like"/>
    <property type="match status" value="1"/>
</dbReference>
<dbReference type="AlphaFoldDB" id="A0A6S6UAL8"/>
<keyword evidence="4 9" id="KW-0479">Metal-binding</keyword>
<dbReference type="HAMAP" id="MF_01471">
    <property type="entry name" value="Cas2"/>
    <property type="match status" value="1"/>
</dbReference>
<comment type="subunit">
    <text evidence="9">Homodimer, forms a heterotetramer with a Cas1 homodimer.</text>
</comment>
<evidence type="ECO:0000256" key="6">
    <source>
        <dbReference type="ARBA" id="ARBA00022801"/>
    </source>
</evidence>
<gene>
    <name evidence="9" type="primary">cas2</name>
    <name evidence="10" type="ORF">HELGO_WM66629</name>
</gene>
<proteinExistence type="inferred from homology"/>
<dbReference type="EC" id="3.1.-.-" evidence="9"/>
<evidence type="ECO:0000256" key="7">
    <source>
        <dbReference type="ARBA" id="ARBA00022842"/>
    </source>
</evidence>
<dbReference type="GO" id="GO:0043571">
    <property type="term" value="P:maintenance of CRISPR repeat elements"/>
    <property type="evidence" value="ECO:0007669"/>
    <property type="project" value="UniProtKB-UniRule"/>
</dbReference>
<keyword evidence="3 9" id="KW-0540">Nuclease</keyword>
<dbReference type="InterPro" id="IPR021127">
    <property type="entry name" value="CRISPR_associated_Cas2"/>
</dbReference>
<keyword evidence="7 9" id="KW-0460">Magnesium</keyword>
<dbReference type="GO" id="GO:0004521">
    <property type="term" value="F:RNA endonuclease activity"/>
    <property type="evidence" value="ECO:0007669"/>
    <property type="project" value="InterPro"/>
</dbReference>
<protein>
    <recommendedName>
        <fullName evidence="9">CRISPR-associated endoribonuclease Cas2</fullName>
        <ecNumber evidence="9">3.1.-.-</ecNumber>
    </recommendedName>
</protein>
<evidence type="ECO:0000256" key="1">
    <source>
        <dbReference type="ARBA" id="ARBA00001946"/>
    </source>
</evidence>
<dbReference type="GO" id="GO:0046872">
    <property type="term" value="F:metal ion binding"/>
    <property type="evidence" value="ECO:0007669"/>
    <property type="project" value="UniProtKB-UniRule"/>
</dbReference>